<protein>
    <submittedName>
        <fullName evidence="1">Uncharacterized protein</fullName>
    </submittedName>
</protein>
<sequence>MENLRVSEEYRPGIKKLINLNDEAVDELLDALKCASPSLYTSDLVFSVASYVKSIEIKDLTEIIRFLLSLSSQIDHSEDSIEEIVSGISLSIADDEEFSSFSDEEKKRFDKQLTNFLEVDSVLNVTSKAVRVVRDHERVFTNSLILTEIRPVFKPNPNEGIAAAAIVHMMKIEYRDIEGMKEFFVALDQLDIFQLLEQLERANLKAEAIKAMLKKTEVPFLDMLGDLEEGDE</sequence>
<dbReference type="Proteomes" id="UP000753908">
    <property type="component" value="Unassembled WGS sequence"/>
</dbReference>
<proteinExistence type="predicted"/>
<dbReference type="EMBL" id="JAHHIF010000041">
    <property type="protein sequence ID" value="MBW4547453.1"/>
    <property type="molecule type" value="Genomic_DNA"/>
</dbReference>
<evidence type="ECO:0000313" key="1">
    <source>
        <dbReference type="EMBL" id="MBW4547453.1"/>
    </source>
</evidence>
<evidence type="ECO:0000313" key="2">
    <source>
        <dbReference type="Proteomes" id="UP000753908"/>
    </source>
</evidence>
<name>A0A951UBH1_9CYAN</name>
<dbReference type="AlphaFoldDB" id="A0A951UBH1"/>
<reference evidence="1" key="2">
    <citation type="journal article" date="2022" name="Microbiol. Resour. Announc.">
        <title>Metagenome Sequencing to Explore Phylogenomics of Terrestrial Cyanobacteria.</title>
        <authorList>
            <person name="Ward R.D."/>
            <person name="Stajich J.E."/>
            <person name="Johansen J.R."/>
            <person name="Huntemann M."/>
            <person name="Clum A."/>
            <person name="Foster B."/>
            <person name="Foster B."/>
            <person name="Roux S."/>
            <person name="Palaniappan K."/>
            <person name="Varghese N."/>
            <person name="Mukherjee S."/>
            <person name="Reddy T.B.K."/>
            <person name="Daum C."/>
            <person name="Copeland A."/>
            <person name="Chen I.A."/>
            <person name="Ivanova N.N."/>
            <person name="Kyrpides N.C."/>
            <person name="Shapiro N."/>
            <person name="Eloe-Fadrosh E.A."/>
            <person name="Pietrasiak N."/>
        </authorList>
    </citation>
    <scope>NUCLEOTIDE SEQUENCE</scope>
    <source>
        <strain evidence="1">CPER-KK1</strain>
    </source>
</reference>
<reference evidence="1" key="1">
    <citation type="submission" date="2021-05" db="EMBL/GenBank/DDBJ databases">
        <authorList>
            <person name="Pietrasiak N."/>
            <person name="Ward R."/>
            <person name="Stajich J.E."/>
            <person name="Kurbessoian T."/>
        </authorList>
    </citation>
    <scope>NUCLEOTIDE SEQUENCE</scope>
    <source>
        <strain evidence="1">CPER-KK1</strain>
    </source>
</reference>
<gene>
    <name evidence="1" type="ORF">KME25_23880</name>
</gene>
<accession>A0A951UBH1</accession>
<comment type="caution">
    <text evidence="1">The sequence shown here is derived from an EMBL/GenBank/DDBJ whole genome shotgun (WGS) entry which is preliminary data.</text>
</comment>
<organism evidence="1 2">
    <name type="scientific">Symplocastrum torsivum CPER-KK1</name>
    <dbReference type="NCBI Taxonomy" id="450513"/>
    <lineage>
        <taxon>Bacteria</taxon>
        <taxon>Bacillati</taxon>
        <taxon>Cyanobacteriota</taxon>
        <taxon>Cyanophyceae</taxon>
        <taxon>Oscillatoriophycideae</taxon>
        <taxon>Oscillatoriales</taxon>
        <taxon>Microcoleaceae</taxon>
        <taxon>Symplocastrum</taxon>
    </lineage>
</organism>